<dbReference type="Proteomes" id="UP000886520">
    <property type="component" value="Chromosome 2"/>
</dbReference>
<evidence type="ECO:0000256" key="4">
    <source>
        <dbReference type="ARBA" id="ARBA00022989"/>
    </source>
</evidence>
<organism evidence="7 8">
    <name type="scientific">Adiantum capillus-veneris</name>
    <name type="common">Maidenhair fern</name>
    <dbReference type="NCBI Taxonomy" id="13818"/>
    <lineage>
        <taxon>Eukaryota</taxon>
        <taxon>Viridiplantae</taxon>
        <taxon>Streptophyta</taxon>
        <taxon>Embryophyta</taxon>
        <taxon>Tracheophyta</taxon>
        <taxon>Polypodiopsida</taxon>
        <taxon>Polypodiidae</taxon>
        <taxon>Polypodiales</taxon>
        <taxon>Pteridineae</taxon>
        <taxon>Pteridaceae</taxon>
        <taxon>Vittarioideae</taxon>
        <taxon>Adiantum</taxon>
    </lineage>
</organism>
<evidence type="ECO:0000313" key="7">
    <source>
        <dbReference type="EMBL" id="KAI5082158.1"/>
    </source>
</evidence>
<sequence>MAPVSQLTIWRRAGNTNARLSKRLSAFTPKKAPVFSSSFLSDLSANAGLLKLKNAAMEVKESSAHGGALASTCAISASPETLRWIFTGAATLLMLIRNTAIRKQFLVPLLALQAPMELITWMRGEYGLWAAFLALLVRLFYHIPGELELPLALLLLVITAPYQVMDLRETVGAVVACAFVAAFLAYQHFSGAGGMRGSFKEGTILASMAVICLVGVPFAFLLAKF</sequence>
<dbReference type="InterPro" id="IPR008892">
    <property type="entry name" value="COR413"/>
</dbReference>
<comment type="caution">
    <text evidence="7">The sequence shown here is derived from an EMBL/GenBank/DDBJ whole genome shotgun (WGS) entry which is preliminary data.</text>
</comment>
<dbReference type="Pfam" id="PF05562">
    <property type="entry name" value="WCOR413"/>
    <property type="match status" value="1"/>
</dbReference>
<evidence type="ECO:0000256" key="1">
    <source>
        <dbReference type="ARBA" id="ARBA00004141"/>
    </source>
</evidence>
<evidence type="ECO:0000256" key="6">
    <source>
        <dbReference type="SAM" id="Phobius"/>
    </source>
</evidence>
<gene>
    <name evidence="7" type="ORF">GOP47_0001901</name>
</gene>
<protein>
    <submittedName>
        <fullName evidence="7">Uncharacterized protein</fullName>
    </submittedName>
</protein>
<dbReference type="OrthoDB" id="1928310at2759"/>
<evidence type="ECO:0000313" key="8">
    <source>
        <dbReference type="Proteomes" id="UP000886520"/>
    </source>
</evidence>
<dbReference type="EMBL" id="JABFUD020000003">
    <property type="protein sequence ID" value="KAI5082158.1"/>
    <property type="molecule type" value="Genomic_DNA"/>
</dbReference>
<keyword evidence="8" id="KW-1185">Reference proteome</keyword>
<reference evidence="7" key="1">
    <citation type="submission" date="2021-01" db="EMBL/GenBank/DDBJ databases">
        <title>Adiantum capillus-veneris genome.</title>
        <authorList>
            <person name="Fang Y."/>
            <person name="Liao Q."/>
        </authorList>
    </citation>
    <scope>NUCLEOTIDE SEQUENCE</scope>
    <source>
        <strain evidence="7">H3</strain>
        <tissue evidence="7">Leaf</tissue>
    </source>
</reference>
<keyword evidence="4 6" id="KW-1133">Transmembrane helix</keyword>
<name>A0A9D4VAM1_ADICA</name>
<feature type="transmembrane region" description="Helical" evidence="6">
    <location>
        <begin position="204"/>
        <end position="223"/>
    </location>
</feature>
<dbReference type="AlphaFoldDB" id="A0A9D4VAM1"/>
<dbReference type="PANTHER" id="PTHR33596:SF17">
    <property type="entry name" value="COLD-REGULATED 413 INNER MEMBRANE PROTEIN 1, CHLOROPLASTIC-RELATED"/>
    <property type="match status" value="1"/>
</dbReference>
<dbReference type="PANTHER" id="PTHR33596">
    <property type="entry name" value="COLD-REGULATED 413 PLASMA MEMBRANE PROTEIN 2"/>
    <property type="match status" value="1"/>
</dbReference>
<dbReference type="GO" id="GO:0016020">
    <property type="term" value="C:membrane"/>
    <property type="evidence" value="ECO:0007669"/>
    <property type="project" value="UniProtKB-SubCell"/>
</dbReference>
<comment type="similarity">
    <text evidence="2">Belongs to the Cold-regulated 413 protein family.</text>
</comment>
<comment type="subcellular location">
    <subcellularLocation>
        <location evidence="1">Membrane</location>
        <topology evidence="1">Multi-pass membrane protein</topology>
    </subcellularLocation>
</comment>
<keyword evidence="5 6" id="KW-0472">Membrane</keyword>
<keyword evidence="3 6" id="KW-0812">Transmembrane</keyword>
<feature type="transmembrane region" description="Helical" evidence="6">
    <location>
        <begin position="171"/>
        <end position="189"/>
    </location>
</feature>
<evidence type="ECO:0000256" key="3">
    <source>
        <dbReference type="ARBA" id="ARBA00022692"/>
    </source>
</evidence>
<evidence type="ECO:0000256" key="5">
    <source>
        <dbReference type="ARBA" id="ARBA00023136"/>
    </source>
</evidence>
<proteinExistence type="inferred from homology"/>
<evidence type="ECO:0000256" key="2">
    <source>
        <dbReference type="ARBA" id="ARBA00005852"/>
    </source>
</evidence>
<accession>A0A9D4VAM1</accession>